<protein>
    <recommendedName>
        <fullName evidence="6">Nucleotidyltransferase</fullName>
    </recommendedName>
</protein>
<evidence type="ECO:0000259" key="2">
    <source>
        <dbReference type="Pfam" id="PF01909"/>
    </source>
</evidence>
<feature type="domain" description="Adenylyltransferase AadA C-terminal" evidence="3">
    <location>
        <begin position="154"/>
        <end position="227"/>
    </location>
</feature>
<comment type="caution">
    <text evidence="4">The sequence shown here is derived from an EMBL/GenBank/DDBJ whole genome shotgun (WGS) entry which is preliminary data.</text>
</comment>
<organism evidence="4 5">
    <name type="scientific">Bacillus rhizoplanae</name>
    <dbReference type="NCBI Taxonomy" id="2880966"/>
    <lineage>
        <taxon>Bacteria</taxon>
        <taxon>Bacillati</taxon>
        <taxon>Bacillota</taxon>
        <taxon>Bacilli</taxon>
        <taxon>Bacillales</taxon>
        <taxon>Bacillaceae</taxon>
        <taxon>Bacillus</taxon>
    </lineage>
</organism>
<dbReference type="InterPro" id="IPR025184">
    <property type="entry name" value="AadA_C"/>
</dbReference>
<keyword evidence="1" id="KW-0808">Transferase</keyword>
<accession>A0ABM8YA04</accession>
<dbReference type="InterPro" id="IPR043519">
    <property type="entry name" value="NT_sf"/>
</dbReference>
<name>A0ABM8YA04_9BACI</name>
<feature type="domain" description="Polymerase nucleotidyl transferase" evidence="2">
    <location>
        <begin position="30"/>
        <end position="81"/>
    </location>
</feature>
<dbReference type="SUPFAM" id="SSF81301">
    <property type="entry name" value="Nucleotidyltransferase"/>
    <property type="match status" value="1"/>
</dbReference>
<dbReference type="InterPro" id="IPR002934">
    <property type="entry name" value="Polymerase_NTP_transf_dom"/>
</dbReference>
<dbReference type="EMBL" id="CAKJTI010000006">
    <property type="protein sequence ID" value="CAG9612557.1"/>
    <property type="molecule type" value="Genomic_DNA"/>
</dbReference>
<evidence type="ECO:0000256" key="1">
    <source>
        <dbReference type="ARBA" id="ARBA00022679"/>
    </source>
</evidence>
<sequence>MGIVTEHSIPEEVKLLLDKYVNGLQEIIVKEKLVGVYLYGSLALAAFQPETSDIDFVTVMTEQVSKAEKVKIRELHKKLYKHDLGKRMDGMYIPLVDVGKQNHEMSPYLYCSDGKMNEGHWDINSVTWWTLKNQGITVWGKQANELPYAITWNDVVNTMKYNVEQYWSEKVKRPYLFLSTEWVEFAVVTMGRIIYTLETERIVSKDEGLQYAMQSCNQWEPLLQDVYRIRHKGGMKPSLSRWRRAEMTKKYLLFGIEECKKKWGR</sequence>
<dbReference type="Proteomes" id="UP000789423">
    <property type="component" value="Unassembled WGS sequence"/>
</dbReference>
<dbReference type="RefSeq" id="WP_230574715.1">
    <property type="nucleotide sequence ID" value="NZ_CAKJTI010000006.1"/>
</dbReference>
<proteinExistence type="predicted"/>
<evidence type="ECO:0008006" key="6">
    <source>
        <dbReference type="Google" id="ProtNLM"/>
    </source>
</evidence>
<evidence type="ECO:0000259" key="3">
    <source>
        <dbReference type="Pfam" id="PF13427"/>
    </source>
</evidence>
<reference evidence="4 5" key="1">
    <citation type="submission" date="2021-10" db="EMBL/GenBank/DDBJ databases">
        <authorList>
            <person name="Criscuolo A."/>
        </authorList>
    </citation>
    <scope>NUCLEOTIDE SEQUENCE [LARGE SCALE GENOMIC DNA]</scope>
    <source>
        <strain evidence="5">CIP 111899</strain>
    </source>
</reference>
<dbReference type="Pfam" id="PF01909">
    <property type="entry name" value="NTP_transf_2"/>
    <property type="match status" value="1"/>
</dbReference>
<gene>
    <name evidence="4" type="ORF">BACCIP111899_01734</name>
</gene>
<evidence type="ECO:0000313" key="4">
    <source>
        <dbReference type="EMBL" id="CAG9612557.1"/>
    </source>
</evidence>
<dbReference type="Gene3D" id="3.30.460.10">
    <property type="entry name" value="Beta Polymerase, domain 2"/>
    <property type="match status" value="1"/>
</dbReference>
<evidence type="ECO:0000313" key="5">
    <source>
        <dbReference type="Proteomes" id="UP000789423"/>
    </source>
</evidence>
<dbReference type="Pfam" id="PF13427">
    <property type="entry name" value="AadA_C"/>
    <property type="match status" value="1"/>
</dbReference>
<keyword evidence="5" id="KW-1185">Reference proteome</keyword>